<evidence type="ECO:0000313" key="3">
    <source>
        <dbReference type="Proteomes" id="UP000638353"/>
    </source>
</evidence>
<dbReference type="Proteomes" id="UP000638353">
    <property type="component" value="Unassembled WGS sequence"/>
</dbReference>
<comment type="caution">
    <text evidence="2">The sequence shown here is derived from an EMBL/GenBank/DDBJ whole genome shotgun (WGS) entry which is preliminary data.</text>
</comment>
<dbReference type="AlphaFoldDB" id="A0A918WV82"/>
<proteinExistence type="predicted"/>
<reference evidence="2" key="2">
    <citation type="submission" date="2020-09" db="EMBL/GenBank/DDBJ databases">
        <authorList>
            <person name="Sun Q."/>
            <person name="Ohkuma M."/>
        </authorList>
    </citation>
    <scope>NUCLEOTIDE SEQUENCE</scope>
    <source>
        <strain evidence="2">JCM 4637</strain>
    </source>
</reference>
<organism evidence="2 3">
    <name type="scientific">Streptomyces finlayi</name>
    <dbReference type="NCBI Taxonomy" id="67296"/>
    <lineage>
        <taxon>Bacteria</taxon>
        <taxon>Bacillati</taxon>
        <taxon>Actinomycetota</taxon>
        <taxon>Actinomycetes</taxon>
        <taxon>Kitasatosporales</taxon>
        <taxon>Streptomycetaceae</taxon>
        <taxon>Streptomyces</taxon>
    </lineage>
</organism>
<keyword evidence="1" id="KW-0472">Membrane</keyword>
<feature type="transmembrane region" description="Helical" evidence="1">
    <location>
        <begin position="6"/>
        <end position="27"/>
    </location>
</feature>
<name>A0A918WV82_9ACTN</name>
<keyword evidence="1" id="KW-0812">Transmembrane</keyword>
<accession>A0A918WV82</accession>
<protein>
    <submittedName>
        <fullName evidence="2">Uncharacterized protein</fullName>
    </submittedName>
</protein>
<reference evidence="2" key="1">
    <citation type="journal article" date="2014" name="Int. J. Syst. Evol. Microbiol.">
        <title>Complete genome sequence of Corynebacterium casei LMG S-19264T (=DSM 44701T), isolated from a smear-ripened cheese.</title>
        <authorList>
            <consortium name="US DOE Joint Genome Institute (JGI-PGF)"/>
            <person name="Walter F."/>
            <person name="Albersmeier A."/>
            <person name="Kalinowski J."/>
            <person name="Ruckert C."/>
        </authorList>
    </citation>
    <scope>NUCLEOTIDE SEQUENCE</scope>
    <source>
        <strain evidence="2">JCM 4637</strain>
    </source>
</reference>
<keyword evidence="1" id="KW-1133">Transmembrane helix</keyword>
<dbReference type="RefSeq" id="WP_189822952.1">
    <property type="nucleotide sequence ID" value="NZ_BMVC01000003.1"/>
</dbReference>
<dbReference type="EMBL" id="BMVC01000003">
    <property type="protein sequence ID" value="GHC86611.1"/>
    <property type="molecule type" value="Genomic_DNA"/>
</dbReference>
<evidence type="ECO:0000313" key="2">
    <source>
        <dbReference type="EMBL" id="GHC86611.1"/>
    </source>
</evidence>
<gene>
    <name evidence="2" type="ORF">GCM10010334_17780</name>
</gene>
<evidence type="ECO:0000256" key="1">
    <source>
        <dbReference type="SAM" id="Phobius"/>
    </source>
</evidence>
<sequence length="82" mass="8988">MAGLRGQLQSWLLVGGGIVLAVIGMKLKDTLKKAVDRISAALYGRLAGSSLLARTALRRYTRRTREHRTSLRRLVADLAALD</sequence>